<accession>A0A0P1A695</accession>
<dbReference type="RefSeq" id="XP_024572449.1">
    <property type="nucleotide sequence ID" value="XM_024715846.1"/>
</dbReference>
<name>A0A0P1A695_PLAHL</name>
<reference evidence="2" key="1">
    <citation type="submission" date="2014-09" db="EMBL/GenBank/DDBJ databases">
        <authorList>
            <person name="Sharma Rahul"/>
            <person name="Thines Marco"/>
        </authorList>
    </citation>
    <scope>NUCLEOTIDE SEQUENCE [LARGE SCALE GENOMIC DNA]</scope>
</reference>
<proteinExistence type="predicted"/>
<organism evidence="1 2">
    <name type="scientific">Plasmopara halstedii</name>
    <name type="common">Downy mildew of sunflower</name>
    <dbReference type="NCBI Taxonomy" id="4781"/>
    <lineage>
        <taxon>Eukaryota</taxon>
        <taxon>Sar</taxon>
        <taxon>Stramenopiles</taxon>
        <taxon>Oomycota</taxon>
        <taxon>Peronosporomycetes</taxon>
        <taxon>Peronosporales</taxon>
        <taxon>Peronosporaceae</taxon>
        <taxon>Plasmopara</taxon>
    </lineage>
</organism>
<evidence type="ECO:0000313" key="1">
    <source>
        <dbReference type="EMBL" id="CEG36080.1"/>
    </source>
</evidence>
<dbReference type="Proteomes" id="UP000054928">
    <property type="component" value="Unassembled WGS sequence"/>
</dbReference>
<keyword evidence="2" id="KW-1185">Reference proteome</keyword>
<dbReference type="GeneID" id="36395455"/>
<evidence type="ECO:0000313" key="2">
    <source>
        <dbReference type="Proteomes" id="UP000054928"/>
    </source>
</evidence>
<sequence>MNSFSKSRVGTCRAGVRIAITHPHDRIALPESSLNLRRHAIFSHFACLLASLNIEVSYRVMVDRHQPHTSRCLRCAPQLATLARRPWVLFDGSEASGRHCPSRFCHRSLH</sequence>
<dbReference type="EMBL" id="CCYD01000109">
    <property type="protein sequence ID" value="CEG36080.1"/>
    <property type="molecule type" value="Genomic_DNA"/>
</dbReference>
<protein>
    <submittedName>
        <fullName evidence="1">Uncharacterized protein</fullName>
    </submittedName>
</protein>
<dbReference type="AlphaFoldDB" id="A0A0P1A695"/>